<dbReference type="InParanoid" id="D8PRQ3"/>
<dbReference type="FunCoup" id="D8PRQ3">
    <property type="interactions" value="1000"/>
</dbReference>
<evidence type="ECO:0000313" key="3">
    <source>
        <dbReference type="EMBL" id="EFJ02519.1"/>
    </source>
</evidence>
<gene>
    <name evidence="3" type="ORF">SCHCODRAFT_80906</name>
</gene>
<dbReference type="GO" id="GO:0005783">
    <property type="term" value="C:endoplasmic reticulum"/>
    <property type="evidence" value="ECO:0007669"/>
    <property type="project" value="TreeGrafter"/>
</dbReference>
<dbReference type="PROSITE" id="PS50275">
    <property type="entry name" value="SAC"/>
    <property type="match status" value="1"/>
</dbReference>
<reference evidence="3 4" key="1">
    <citation type="journal article" date="2010" name="Nat. Biotechnol.">
        <title>Genome sequence of the model mushroom Schizophyllum commune.</title>
        <authorList>
            <person name="Ohm R.A."/>
            <person name="de Jong J.F."/>
            <person name="Lugones L.G."/>
            <person name="Aerts A."/>
            <person name="Kothe E."/>
            <person name="Stajich J.E."/>
            <person name="de Vries R.P."/>
            <person name="Record E."/>
            <person name="Levasseur A."/>
            <person name="Baker S.E."/>
            <person name="Bartholomew K.A."/>
            <person name="Coutinho P.M."/>
            <person name="Erdmann S."/>
            <person name="Fowler T.J."/>
            <person name="Gathman A.C."/>
            <person name="Lombard V."/>
            <person name="Henrissat B."/>
            <person name="Knabe N."/>
            <person name="Kuees U."/>
            <person name="Lilly W.W."/>
            <person name="Lindquist E."/>
            <person name="Lucas S."/>
            <person name="Magnuson J.K."/>
            <person name="Piumi F."/>
            <person name="Raudaskoski M."/>
            <person name="Salamov A."/>
            <person name="Schmutz J."/>
            <person name="Schwarze F.W.M.R."/>
            <person name="vanKuyk P.A."/>
            <person name="Horton J.S."/>
            <person name="Grigoriev I.V."/>
            <person name="Woesten H.A.B."/>
        </authorList>
    </citation>
    <scope>NUCLEOTIDE SEQUENCE [LARGE SCALE GENOMIC DNA]</scope>
    <source>
        <strain evidence="4">H4-8 / FGSC 9210</strain>
    </source>
</reference>
<accession>D8PRQ3</accession>
<evidence type="ECO:0000259" key="2">
    <source>
        <dbReference type="PROSITE" id="PS50275"/>
    </source>
</evidence>
<keyword evidence="1" id="KW-0472">Membrane</keyword>
<dbReference type="PANTHER" id="PTHR45662:SF2">
    <property type="entry name" value="PHOSPHATIDYLINOSITOL-3-PHOSPHATASE SAC1"/>
    <property type="match status" value="1"/>
</dbReference>
<sequence>MRPVYDKLTLYITNEAFTFIPDHGRDSLTITRATGQVAFEQPAAQIPRTARRHPKTVHAIYGIISLSQSEYLIIATGRTLYPAPLLGHKVYRLHDFELIPINPLMSPDLTNNNQVHPVEAHLQALVKSHLSNGVFWASYTCDITTRLQAQWETREQRAHSALYEVADDRFFWNKFPASKLIESGANVGSYVLPILYGTVSIHEIPLSSLPRKSYLALISRRSRYRAGTRYFRRGIDSEGHVANFVESEQILLAKNEQEGGIPGSPFIGAHDFDDGWRDPFSDPTYAKLSFVQIRGSIPLFWAEINTLRYKPDLVVMQLEETMGVLRAHLDEQLKLYSPLDLINLVNHKGHEGPIKEAYDKAMAEVSATLPNVRYEYFDFHNECKNMRWDRISVLIDRIKDDIERVGLQNGVLRTNCMDNLDRTNVVQAALAKYVLQKQLYNIGGLVKGEGVDDNEALSAVFRNMWADHGDQIARAYGGSGALKSDFTRTNKRTRKGAVEDGVKSVLRYVKNNFLDGPRQDAFDLMTGVYVPRQNPSSAMFLVTDRRDVVTRSMPAVAGFSFFMICAGLTLPRTSDYSLLYYFLLWFTWFLVAMTFIFVHGICYVSWPRLVSVKDAVFYDGPGFRKYWHGMGLDTKKAKSGVNSGLEKAALLKSKPMIMMEKWAGGGNDGDKRVD</sequence>
<feature type="domain" description="SAC" evidence="2">
    <location>
        <begin position="126"/>
        <end position="478"/>
    </location>
</feature>
<dbReference type="HOGENOM" id="CLU_003016_7_4_1"/>
<dbReference type="VEuPathDB" id="FungiDB:SCHCODRAFT_02610747"/>
<dbReference type="STRING" id="578458.D8PRQ3"/>
<keyword evidence="1" id="KW-0812">Transmembrane</keyword>
<keyword evidence="1" id="KW-1133">Transmembrane helix</keyword>
<dbReference type="OMA" id="ITKAQPV"/>
<dbReference type="GO" id="GO:0043812">
    <property type="term" value="F:phosphatidylinositol-4-phosphate phosphatase activity"/>
    <property type="evidence" value="ECO:0007669"/>
    <property type="project" value="TreeGrafter"/>
</dbReference>
<keyword evidence="4" id="KW-1185">Reference proteome</keyword>
<dbReference type="Proteomes" id="UP000007431">
    <property type="component" value="Unassembled WGS sequence"/>
</dbReference>
<dbReference type="GO" id="GO:0046856">
    <property type="term" value="P:phosphatidylinositol dephosphorylation"/>
    <property type="evidence" value="ECO:0007669"/>
    <property type="project" value="TreeGrafter"/>
</dbReference>
<name>D8PRQ3_SCHCM</name>
<dbReference type="InterPro" id="IPR002013">
    <property type="entry name" value="SAC_dom"/>
</dbReference>
<dbReference type="PANTHER" id="PTHR45662">
    <property type="entry name" value="PHOSPHATIDYLINOSITIDE PHOSPHATASE SAC1"/>
    <property type="match status" value="1"/>
</dbReference>
<organism evidence="4">
    <name type="scientific">Schizophyllum commune (strain H4-8 / FGSC 9210)</name>
    <name type="common">Split gill fungus</name>
    <dbReference type="NCBI Taxonomy" id="578458"/>
    <lineage>
        <taxon>Eukaryota</taxon>
        <taxon>Fungi</taxon>
        <taxon>Dikarya</taxon>
        <taxon>Basidiomycota</taxon>
        <taxon>Agaricomycotina</taxon>
        <taxon>Agaricomycetes</taxon>
        <taxon>Agaricomycetidae</taxon>
        <taxon>Agaricales</taxon>
        <taxon>Schizophyllaceae</taxon>
        <taxon>Schizophyllum</taxon>
    </lineage>
</organism>
<dbReference type="EMBL" id="GL377302">
    <property type="protein sequence ID" value="EFJ02519.1"/>
    <property type="molecule type" value="Genomic_DNA"/>
</dbReference>
<proteinExistence type="predicted"/>
<dbReference type="AlphaFoldDB" id="D8PRQ3"/>
<dbReference type="Pfam" id="PF02383">
    <property type="entry name" value="Syja_N"/>
    <property type="match status" value="1"/>
</dbReference>
<evidence type="ECO:0000256" key="1">
    <source>
        <dbReference type="SAM" id="Phobius"/>
    </source>
</evidence>
<feature type="transmembrane region" description="Helical" evidence="1">
    <location>
        <begin position="553"/>
        <end position="571"/>
    </location>
</feature>
<evidence type="ECO:0000313" key="4">
    <source>
        <dbReference type="Proteomes" id="UP000007431"/>
    </source>
</evidence>
<protein>
    <recommendedName>
        <fullName evidence="2">SAC domain-containing protein</fullName>
    </recommendedName>
</protein>
<feature type="transmembrane region" description="Helical" evidence="1">
    <location>
        <begin position="578"/>
        <end position="606"/>
    </location>
</feature>
<dbReference type="eggNOG" id="KOG1889">
    <property type="taxonomic scope" value="Eukaryota"/>
</dbReference>